<evidence type="ECO:0000313" key="3">
    <source>
        <dbReference type="Proteomes" id="UP001152604"/>
    </source>
</evidence>
<evidence type="ECO:0000313" key="2">
    <source>
        <dbReference type="EMBL" id="CAH2402121.1"/>
    </source>
</evidence>
<accession>A0ABM9DZA7</accession>
<protein>
    <submittedName>
        <fullName evidence="2">Uncharacterized protein</fullName>
    </submittedName>
</protein>
<keyword evidence="1" id="KW-0812">Transmembrane</keyword>
<reference evidence="2" key="1">
    <citation type="submission" date="2022-03" db="EMBL/GenBank/DDBJ databases">
        <authorList>
            <person name="Brunel B."/>
        </authorList>
    </citation>
    <scope>NUCLEOTIDE SEQUENCE</scope>
    <source>
        <strain evidence="2">STM4922sample</strain>
    </source>
</reference>
<keyword evidence="1" id="KW-1133">Transmembrane helix</keyword>
<name>A0ABM9DZA7_9HYPH</name>
<feature type="transmembrane region" description="Helical" evidence="1">
    <location>
        <begin position="37"/>
        <end position="57"/>
    </location>
</feature>
<evidence type="ECO:0000256" key="1">
    <source>
        <dbReference type="SAM" id="Phobius"/>
    </source>
</evidence>
<comment type="caution">
    <text evidence="2">The sequence shown here is derived from an EMBL/GenBank/DDBJ whole genome shotgun (WGS) entry which is preliminary data.</text>
</comment>
<gene>
    <name evidence="2" type="ORF">MES4922_30495</name>
</gene>
<sequence>MNWGIEDFTAAATLLAAAWIGIALVRRNVHGRVLRPMLLVGVVLVVLMIWAHLAVGIV</sequence>
<dbReference type="Proteomes" id="UP001152604">
    <property type="component" value="Unassembled WGS sequence"/>
</dbReference>
<organism evidence="2 3">
    <name type="scientific">Mesorhizobium ventifaucium</name>
    <dbReference type="NCBI Taxonomy" id="666020"/>
    <lineage>
        <taxon>Bacteria</taxon>
        <taxon>Pseudomonadati</taxon>
        <taxon>Pseudomonadota</taxon>
        <taxon>Alphaproteobacteria</taxon>
        <taxon>Hyphomicrobiales</taxon>
        <taxon>Phyllobacteriaceae</taxon>
        <taxon>Mesorhizobium</taxon>
    </lineage>
</organism>
<keyword evidence="1" id="KW-0472">Membrane</keyword>
<keyword evidence="3" id="KW-1185">Reference proteome</keyword>
<feature type="transmembrane region" description="Helical" evidence="1">
    <location>
        <begin position="6"/>
        <end position="25"/>
    </location>
</feature>
<dbReference type="EMBL" id="CAKXZS010000023">
    <property type="protein sequence ID" value="CAH2402121.1"/>
    <property type="molecule type" value="Genomic_DNA"/>
</dbReference>
<proteinExistence type="predicted"/>